<name>A0A0W8E2B6_9ZZZZ</name>
<organism evidence="2">
    <name type="scientific">hydrocarbon metagenome</name>
    <dbReference type="NCBI Taxonomy" id="938273"/>
    <lineage>
        <taxon>unclassified sequences</taxon>
        <taxon>metagenomes</taxon>
        <taxon>ecological metagenomes</taxon>
    </lineage>
</organism>
<evidence type="ECO:0000313" key="2">
    <source>
        <dbReference type="EMBL" id="KUG02772.1"/>
    </source>
</evidence>
<proteinExistence type="predicted"/>
<sequence length="213" mass="24335">MLKKILLFIIFSLLVYIILVRPWILHMGATGQEVAAAMPGDGLVVSPNVEYTQAVTIHAPREIVWKYLVQIGYQRAGWYNWDFINRMSDKNYFYEGNKSADRIIPELQQLQAGDMVYLTPQLGMKAEVVEPSQNLILTGREEARYLVVWSYLLKDLGNDDTRLLVRWTSNQNEGLGLKLINFLLIEPGGAGIQQSQMIKGIKVRAERDYQAMN</sequence>
<reference evidence="2" key="1">
    <citation type="journal article" date="2015" name="Proc. Natl. Acad. Sci. U.S.A.">
        <title>Networks of energetic and metabolic interactions define dynamics in microbial communities.</title>
        <authorList>
            <person name="Embree M."/>
            <person name="Liu J.K."/>
            <person name="Al-Bassam M.M."/>
            <person name="Zengler K."/>
        </authorList>
    </citation>
    <scope>NUCLEOTIDE SEQUENCE</scope>
</reference>
<evidence type="ECO:0000256" key="1">
    <source>
        <dbReference type="SAM" id="Phobius"/>
    </source>
</evidence>
<comment type="caution">
    <text evidence="2">The sequence shown here is derived from an EMBL/GenBank/DDBJ whole genome shotgun (WGS) entry which is preliminary data.</text>
</comment>
<keyword evidence="1" id="KW-0472">Membrane</keyword>
<keyword evidence="1" id="KW-1133">Transmembrane helix</keyword>
<protein>
    <submittedName>
        <fullName evidence="2">Uncharacterized protein</fullName>
    </submittedName>
</protein>
<dbReference type="EMBL" id="LNQE01001909">
    <property type="protein sequence ID" value="KUG02772.1"/>
    <property type="molecule type" value="Genomic_DNA"/>
</dbReference>
<gene>
    <name evidence="2" type="ORF">ASZ90_019848</name>
</gene>
<feature type="transmembrane region" description="Helical" evidence="1">
    <location>
        <begin position="5"/>
        <end position="24"/>
    </location>
</feature>
<accession>A0A0W8E2B6</accession>
<dbReference type="AlphaFoldDB" id="A0A0W8E2B6"/>
<keyword evidence="1" id="KW-0812">Transmembrane</keyword>